<feature type="compositionally biased region" description="Polar residues" evidence="2">
    <location>
        <begin position="1517"/>
        <end position="1526"/>
    </location>
</feature>
<dbReference type="Pfam" id="PF08101">
    <property type="entry name" value="Msb1-Mug8_dom"/>
    <property type="match status" value="1"/>
</dbReference>
<feature type="compositionally biased region" description="Low complexity" evidence="2">
    <location>
        <begin position="1034"/>
        <end position="1047"/>
    </location>
</feature>
<dbReference type="GO" id="GO:0005934">
    <property type="term" value="C:cellular bud tip"/>
    <property type="evidence" value="ECO:0007669"/>
    <property type="project" value="TreeGrafter"/>
</dbReference>
<dbReference type="PANTHER" id="PTHR28093">
    <property type="entry name" value="MORPHOGENESIS-RELATED PROTEIN MSB1"/>
    <property type="match status" value="1"/>
</dbReference>
<feature type="region of interest" description="Disordered" evidence="2">
    <location>
        <begin position="1"/>
        <end position="22"/>
    </location>
</feature>
<accession>A0A9W6SU60</accession>
<feature type="compositionally biased region" description="Low complexity" evidence="2">
    <location>
        <begin position="431"/>
        <end position="448"/>
    </location>
</feature>
<keyword evidence="1" id="KW-0175">Coiled coil</keyword>
<feature type="compositionally biased region" description="Polar residues" evidence="2">
    <location>
        <begin position="1357"/>
        <end position="1373"/>
    </location>
</feature>
<dbReference type="InterPro" id="IPR037508">
    <property type="entry name" value="Msb1/Mug8"/>
</dbReference>
<feature type="compositionally biased region" description="Basic and acidic residues" evidence="2">
    <location>
        <begin position="931"/>
        <end position="999"/>
    </location>
</feature>
<feature type="compositionally biased region" description="Basic and acidic residues" evidence="2">
    <location>
        <begin position="890"/>
        <end position="904"/>
    </location>
</feature>
<feature type="compositionally biased region" description="Polar residues" evidence="2">
    <location>
        <begin position="918"/>
        <end position="930"/>
    </location>
</feature>
<feature type="compositionally biased region" description="Low complexity" evidence="2">
    <location>
        <begin position="795"/>
        <end position="805"/>
    </location>
</feature>
<feature type="region of interest" description="Disordered" evidence="2">
    <location>
        <begin position="429"/>
        <end position="451"/>
    </location>
</feature>
<feature type="compositionally biased region" description="Basic residues" evidence="2">
    <location>
        <begin position="1071"/>
        <end position="1086"/>
    </location>
</feature>
<evidence type="ECO:0000256" key="2">
    <source>
        <dbReference type="SAM" id="MobiDB-lite"/>
    </source>
</evidence>
<feature type="compositionally biased region" description="Low complexity" evidence="2">
    <location>
        <begin position="1327"/>
        <end position="1340"/>
    </location>
</feature>
<dbReference type="Proteomes" id="UP001165120">
    <property type="component" value="Unassembled WGS sequence"/>
</dbReference>
<dbReference type="InterPro" id="IPR012965">
    <property type="entry name" value="Msb1/Mug8_dom"/>
</dbReference>
<evidence type="ECO:0000259" key="3">
    <source>
        <dbReference type="Pfam" id="PF08101"/>
    </source>
</evidence>
<feature type="region of interest" description="Disordered" evidence="2">
    <location>
        <begin position="1255"/>
        <end position="1454"/>
    </location>
</feature>
<feature type="region of interest" description="Disordered" evidence="2">
    <location>
        <begin position="752"/>
        <end position="999"/>
    </location>
</feature>
<feature type="compositionally biased region" description="Basic residues" evidence="2">
    <location>
        <begin position="1125"/>
        <end position="1158"/>
    </location>
</feature>
<sequence length="1544" mass="169353">MSNTAESPLTQQEQQYRSLPSLPTFKVKDSGLEDDSKDMDAFVFCSDYGKENYSEYKKAYKLKTDYKFGNVRDEFDVEFERKKIKDVIHIITLELKLKAVSVPYILLPFRSNQVDANLKDFLNLIFHKGQIKSNEEIQTYVSKYDEYTLMSALKFFWCRLPGNCVIGWKVYTKFSALEAENDYPKTAFLDYMPKCLSSGAHASIVYDFFDLIVTLAGNSQSNMMSGKKTCKVCGLWAFHPIRKLENGMPCFERGMFEWVPAADAMYHLLLSFLKALPPPQKGKNQKHLPDPITSLLRSNEDYPPPQTTAINTSRSLQEVPMVTLKVNNPSKTPAELLARVARTLRFDDATIFYTREDYLLLKRLFKDVNNLTDKLSTEGSRILDNMCIYDEDMVSDGVTGKNQIKFKLIPGWSTDMTADRFDDIQTPLAESNTLNNNNNSNTGTSSSSAKKKVKPRQTDFFTANVSRASIDDYFIWTWLASLGLEQTSEKKKTFGKTYIMEVQLAEGFKKWVIVEEQDVTKDGYDIELELKQERLRELKEAIKLQEKKLKVLKNDNLKIAGSSDDNDLDTLDQTIIDGIAGLGISSSSNPVGDLDNKSLPSIPTSAKTKAQPLPLLPGEKIAYEERTLPPTPHNNDNKHNEKMKSAKHPNGSAPTLPLKDNRLEYDDVNYLPIIATHSATASPSLASTESRQVAQLQLHHPNTTPVVGYNNYNNQNSLLPPENFLAAVTTPKLSNYQDPTAATAGKVYLSPGNQYIGNHSPGRHSPGRHSPGRHSSERHYDNHNIKPMKNPQDPSSPSLGGYSSYETPLHGKTKQSPRRSDQFSPRNEHEHERFNSNSPSMEASSISSNRRPPPSSSSPSPSALAQGRQVAARDSVPVYRSPYGSSESLSDLHHAESDESEHGRSTTAIKNPDIASKDITSPIISVNGREQGTDEGPRSRIVINKKEKMKKKEKEKEKERIEKSKSKEKVKDGENSNGTAKERPKSTIEGKSKRTSKLFEDIDNLENALNDVMNSRSSSITTSRRKAPPPSPSPVAAGGATSDDTGGVPKARVVISSKNKSSEALADGSSKSRRRNKKHSRRHHRSRSDSSTTEDSYSDDSRDYSSESGSESGSGSGSGSDDRRRTHRSSRRRGERHTSGRHKSSRVSSGRRRGQRHSSRSDDDDEEYSGDDRQMKDRSRSRSVPMGPIPNNGTRRKSVGLQGGPPQGPPQGQYPPYMYNNMYPGYPPQAGGYPPYGMPPQGYMGGPIPKGAHPAMGSPYMQGGYTPHSSYSLPPQRARPPVIGGVGGGPSSGPSSATGLSNSYPQLRGAGAGAGAGGKNDSVDGFSSNGSLVSPPSSNGTYKDAVISSHFPHIQENKSQLQPLAAKSNSSRTDLAGGPQSGSSLSEESVRATHPGRFSGPNSGAPSGPGSNKSKSKSPNRVSGVPFNHPPPTPPPQGYPYAAGGYYPPPPQGYYPNGQPYMMYPPQGMIPGPFPMGMPGGGSYPSQQTPPRMATPQTSPGPKSYSDVAIGNMPPGQKTSRLHGNQAVNKTKARDALMKGDFGI</sequence>
<feature type="compositionally biased region" description="Basic and acidic residues" evidence="2">
    <location>
        <begin position="818"/>
        <end position="834"/>
    </location>
</feature>
<feature type="coiled-coil region" evidence="1">
    <location>
        <begin position="521"/>
        <end position="555"/>
    </location>
</feature>
<feature type="compositionally biased region" description="Basic and acidic residues" evidence="2">
    <location>
        <begin position="1170"/>
        <end position="1180"/>
    </location>
</feature>
<protein>
    <submittedName>
        <fullName evidence="4">Unnamed protein product</fullName>
    </submittedName>
</protein>
<proteinExistence type="predicted"/>
<dbReference type="EMBL" id="BSXN01000038">
    <property type="protein sequence ID" value="GME66779.1"/>
    <property type="molecule type" value="Genomic_DNA"/>
</dbReference>
<reference evidence="4" key="1">
    <citation type="submission" date="2023-04" db="EMBL/GenBank/DDBJ databases">
        <title>Candida boidinii NBRC 10035.</title>
        <authorList>
            <person name="Ichikawa N."/>
            <person name="Sato H."/>
            <person name="Tonouchi N."/>
        </authorList>
    </citation>
    <scope>NUCLEOTIDE SEQUENCE</scope>
    <source>
        <strain evidence="4">NBRC 10035</strain>
    </source>
</reference>
<organism evidence="4 5">
    <name type="scientific">Candida boidinii</name>
    <name type="common">Yeast</name>
    <dbReference type="NCBI Taxonomy" id="5477"/>
    <lineage>
        <taxon>Eukaryota</taxon>
        <taxon>Fungi</taxon>
        <taxon>Dikarya</taxon>
        <taxon>Ascomycota</taxon>
        <taxon>Saccharomycotina</taxon>
        <taxon>Pichiomycetes</taxon>
        <taxon>Pichiales</taxon>
        <taxon>Pichiaceae</taxon>
        <taxon>Ogataea</taxon>
        <taxon>Ogataea/Candida clade</taxon>
    </lineage>
</organism>
<gene>
    <name evidence="4" type="ORF">Cboi02_000022100</name>
</gene>
<evidence type="ECO:0000313" key="5">
    <source>
        <dbReference type="Proteomes" id="UP001165120"/>
    </source>
</evidence>
<feature type="domain" description="Meiotically up-regulated protein Msb1/Mug8" evidence="3">
    <location>
        <begin position="78"/>
        <end position="517"/>
    </location>
</feature>
<evidence type="ECO:0000313" key="4">
    <source>
        <dbReference type="EMBL" id="GME66779.1"/>
    </source>
</evidence>
<keyword evidence="5" id="KW-1185">Reference proteome</keyword>
<feature type="compositionally biased region" description="Polar residues" evidence="2">
    <location>
        <begin position="1484"/>
        <end position="1501"/>
    </location>
</feature>
<feature type="compositionally biased region" description="Basic residues" evidence="2">
    <location>
        <begin position="761"/>
        <end position="772"/>
    </location>
</feature>
<feature type="region of interest" description="Disordered" evidence="2">
    <location>
        <begin position="1013"/>
        <end position="1219"/>
    </location>
</feature>
<feature type="region of interest" description="Disordered" evidence="2">
    <location>
        <begin position="626"/>
        <end position="659"/>
    </location>
</feature>
<evidence type="ECO:0000256" key="1">
    <source>
        <dbReference type="SAM" id="Coils"/>
    </source>
</evidence>
<dbReference type="PANTHER" id="PTHR28093:SF1">
    <property type="entry name" value="MORPHOGENESIS-RELATED PROTEIN MSB1"/>
    <property type="match status" value="1"/>
</dbReference>
<feature type="compositionally biased region" description="Low complexity" evidence="2">
    <location>
        <begin position="1399"/>
        <end position="1420"/>
    </location>
</feature>
<feature type="compositionally biased region" description="Pro residues" evidence="2">
    <location>
        <begin position="1428"/>
        <end position="1438"/>
    </location>
</feature>
<feature type="compositionally biased region" description="Basic and acidic residues" evidence="2">
    <location>
        <begin position="774"/>
        <end position="784"/>
    </location>
</feature>
<comment type="caution">
    <text evidence="4">The sequence shown here is derived from an EMBL/GenBank/DDBJ whole genome shotgun (WGS) entry which is preliminary data.</text>
</comment>
<feature type="region of interest" description="Disordered" evidence="2">
    <location>
        <begin position="1474"/>
        <end position="1526"/>
    </location>
</feature>
<feature type="compositionally biased region" description="Basic and acidic residues" evidence="2">
    <location>
        <begin position="635"/>
        <end position="644"/>
    </location>
</feature>
<name>A0A9W6SU60_CANBO</name>
<dbReference type="GO" id="GO:0005935">
    <property type="term" value="C:cellular bud neck"/>
    <property type="evidence" value="ECO:0007669"/>
    <property type="project" value="TreeGrafter"/>
</dbReference>
<feature type="compositionally biased region" description="Polar residues" evidence="2">
    <location>
        <begin position="1"/>
        <end position="18"/>
    </location>
</feature>
<dbReference type="CDD" id="cd04401">
    <property type="entry name" value="RhoGAP_fMSB1"/>
    <property type="match status" value="1"/>
</dbReference>